<protein>
    <recommendedName>
        <fullName evidence="2">Ig-like domain-containing protein</fullName>
    </recommendedName>
</protein>
<dbReference type="PANTHER" id="PTHR13817">
    <property type="entry name" value="TITIN"/>
    <property type="match status" value="1"/>
</dbReference>
<reference evidence="3" key="1">
    <citation type="submission" date="2018-05" db="EMBL/GenBank/DDBJ databases">
        <authorList>
            <person name="Datahose"/>
        </authorList>
    </citation>
    <scope>NUCLEOTIDE SEQUENCE</scope>
</reference>
<dbReference type="SUPFAM" id="SSF48726">
    <property type="entry name" value="Immunoglobulin"/>
    <property type="match status" value="2"/>
</dbReference>
<dbReference type="Bgee" id="ENSACLG00000010641">
    <property type="expression patterns" value="Expressed in muscle tissue and 2 other cell types or tissues"/>
</dbReference>
<dbReference type="SMART" id="SM00409">
    <property type="entry name" value="IG"/>
    <property type="match status" value="2"/>
</dbReference>
<dbReference type="Gene3D" id="2.60.40.10">
    <property type="entry name" value="Immunoglobulins"/>
    <property type="match status" value="2"/>
</dbReference>
<dbReference type="PANTHER" id="PTHR13817:SF73">
    <property type="entry name" value="FIBRONECTIN TYPE-III DOMAIN-CONTAINING PROTEIN"/>
    <property type="match status" value="1"/>
</dbReference>
<dbReference type="InterPro" id="IPR003599">
    <property type="entry name" value="Ig_sub"/>
</dbReference>
<feature type="domain" description="Ig-like" evidence="2">
    <location>
        <begin position="82"/>
        <end position="170"/>
    </location>
</feature>
<evidence type="ECO:0000313" key="3">
    <source>
        <dbReference type="Ensembl" id="ENSACLP00000015660.2"/>
    </source>
</evidence>
<dbReference type="InterPro" id="IPR013098">
    <property type="entry name" value="Ig_I-set"/>
</dbReference>
<reference evidence="3" key="2">
    <citation type="submission" date="2025-08" db="UniProtKB">
        <authorList>
            <consortium name="Ensembl"/>
        </authorList>
    </citation>
    <scope>IDENTIFICATION</scope>
</reference>
<dbReference type="Ensembl" id="ENSACLT00000016026.2">
    <property type="protein sequence ID" value="ENSACLP00000015660.2"/>
    <property type="gene ID" value="ENSACLG00000031868.1"/>
</dbReference>
<dbReference type="GeneTree" id="ENSGT01110000267173"/>
<feature type="domain" description="Ig-like" evidence="2">
    <location>
        <begin position="1"/>
        <end position="64"/>
    </location>
</feature>
<dbReference type="Pfam" id="PF07679">
    <property type="entry name" value="I-set"/>
    <property type="match status" value="2"/>
</dbReference>
<evidence type="ECO:0000313" key="4">
    <source>
        <dbReference type="Proteomes" id="UP000265100"/>
    </source>
</evidence>
<dbReference type="AlphaFoldDB" id="A0A3P8PF46"/>
<dbReference type="InterPro" id="IPR013783">
    <property type="entry name" value="Ig-like_fold"/>
</dbReference>
<reference evidence="3" key="3">
    <citation type="submission" date="2025-09" db="UniProtKB">
        <authorList>
            <consortium name="Ensembl"/>
        </authorList>
    </citation>
    <scope>IDENTIFICATION</scope>
</reference>
<evidence type="ECO:0000259" key="2">
    <source>
        <dbReference type="PROSITE" id="PS50835"/>
    </source>
</evidence>
<proteinExistence type="predicted"/>
<accession>A0A3P8PF46</accession>
<sequence>MGSVVTMECRVTGSLPLTVEWSKGKQKITESSKYKLVHTENRVLLELKLTGSVDTGEYSCKVTNKAGITYHHHSSLLVLVPPRFIDELESQAVIPKSDVFFKSVFEGTSPFMVKWFKDGIELITGPSCRVRLEKYSSSVELCSVGTLQSGIYSCQVSNEAGTAKSAAQLLVKGWTILFLSTIIAVHLTPSFFSIFHSSSLSSCVFSLLYCLPEISVLFSESPATAASHVSASSIRPITAQVLLYAEDSNLIFFLLCRTTSVCPETASHYVCETVRGTLL</sequence>
<dbReference type="InterPro" id="IPR007110">
    <property type="entry name" value="Ig-like_dom"/>
</dbReference>
<evidence type="ECO:0000256" key="1">
    <source>
        <dbReference type="ARBA" id="ARBA00022737"/>
    </source>
</evidence>
<dbReference type="SMART" id="SM00408">
    <property type="entry name" value="IGc2"/>
    <property type="match status" value="2"/>
</dbReference>
<name>A0A3P8PF46_ASTCA</name>
<keyword evidence="4" id="KW-1185">Reference proteome</keyword>
<dbReference type="InterPro" id="IPR036179">
    <property type="entry name" value="Ig-like_dom_sf"/>
</dbReference>
<dbReference type="InterPro" id="IPR003598">
    <property type="entry name" value="Ig_sub2"/>
</dbReference>
<dbReference type="Proteomes" id="UP000265100">
    <property type="component" value="Chromosome 16"/>
</dbReference>
<organism evidence="3 4">
    <name type="scientific">Astatotilapia calliptera</name>
    <name type="common">Eastern happy</name>
    <name type="synonym">Chromis callipterus</name>
    <dbReference type="NCBI Taxonomy" id="8154"/>
    <lineage>
        <taxon>Eukaryota</taxon>
        <taxon>Metazoa</taxon>
        <taxon>Chordata</taxon>
        <taxon>Craniata</taxon>
        <taxon>Vertebrata</taxon>
        <taxon>Euteleostomi</taxon>
        <taxon>Actinopterygii</taxon>
        <taxon>Neopterygii</taxon>
        <taxon>Teleostei</taxon>
        <taxon>Neoteleostei</taxon>
        <taxon>Acanthomorphata</taxon>
        <taxon>Ovalentaria</taxon>
        <taxon>Cichlomorphae</taxon>
        <taxon>Cichliformes</taxon>
        <taxon>Cichlidae</taxon>
        <taxon>African cichlids</taxon>
        <taxon>Pseudocrenilabrinae</taxon>
        <taxon>Haplochromini</taxon>
        <taxon>Astatotilapia</taxon>
    </lineage>
</organism>
<dbReference type="PROSITE" id="PS50835">
    <property type="entry name" value="IG_LIKE"/>
    <property type="match status" value="2"/>
</dbReference>
<dbReference type="CDD" id="cd00096">
    <property type="entry name" value="Ig"/>
    <property type="match status" value="1"/>
</dbReference>
<dbReference type="InterPro" id="IPR050964">
    <property type="entry name" value="Striated_Muscle_Regulatory"/>
</dbReference>
<keyword evidence="1" id="KW-0677">Repeat</keyword>
<dbReference type="FunFam" id="2.60.40.10:FF:000022">
    <property type="entry name" value="Cardiac titin"/>
    <property type="match status" value="2"/>
</dbReference>